<keyword evidence="3" id="KW-1185">Reference proteome</keyword>
<accession>A0A9W7CZ75</accession>
<evidence type="ECO:0000313" key="2">
    <source>
        <dbReference type="EMBL" id="GMF44393.1"/>
    </source>
</evidence>
<feature type="region of interest" description="Disordered" evidence="1">
    <location>
        <begin position="317"/>
        <end position="336"/>
    </location>
</feature>
<protein>
    <submittedName>
        <fullName evidence="2">Unnamed protein product</fullName>
    </submittedName>
</protein>
<feature type="compositionally biased region" description="Polar residues" evidence="1">
    <location>
        <begin position="326"/>
        <end position="336"/>
    </location>
</feature>
<name>A0A9W7CZ75_9STRA</name>
<sequence length="525" mass="59094">MTHPASPQVMSLTAAGLSTSPASGVDNTTRGISTDQDPAGLGLDENVRVATPPSRSTDQRLPLPQGDDQRNLQQPPLGNMNAGSRYDDKELAGHTKALVNSPPIKLPKLHSKGGYKSWRSEVPLHFDTRMLGAITYGTERYDSAAGLSRVKYHDWFEARMNKAFSAVALSLSVDLRTTFKIDDIRDNMDAAAMLFECITQHYEAGDGINPDYLLQELATRKHKSGETATAYVDDVARKVTLLHQANGEFTEWQHASLLLSNCVEVYQGLAREHDNWINNHDCKSLMVRGKGEEDRTPFGHKKRHRGKEDRILTIRGKRRRGEADRTLSTQRHSQQTLQASAAAVETQGRQAIRLFDDPTFSWPTLDEIFQVQEKHRHTVSGKTLQTGNSGKGWYSKGRLWIPGGDTALLQRLMRSRQPFQIRATAQSVQHMQRAVAAERKRQTRRNKSLQTGARKANFSVGDFVLRSRVDQKYQDKLLVRWIGPYQIKRAGKHSFVVQHLVTGAETDVHASRLKYYGDKDYEVTE</sequence>
<dbReference type="OrthoDB" id="1716327at2759"/>
<gene>
    <name evidence="2" type="ORF">Pfra01_001543500</name>
</gene>
<feature type="compositionally biased region" description="Polar residues" evidence="1">
    <location>
        <begin position="8"/>
        <end position="36"/>
    </location>
</feature>
<proteinExistence type="predicted"/>
<reference evidence="2" key="1">
    <citation type="submission" date="2023-04" db="EMBL/GenBank/DDBJ databases">
        <title>Phytophthora fragariaefolia NBRC 109709.</title>
        <authorList>
            <person name="Ichikawa N."/>
            <person name="Sato H."/>
            <person name="Tonouchi N."/>
        </authorList>
    </citation>
    <scope>NUCLEOTIDE SEQUENCE</scope>
    <source>
        <strain evidence="2">NBRC 109709</strain>
    </source>
</reference>
<dbReference type="Proteomes" id="UP001165121">
    <property type="component" value="Unassembled WGS sequence"/>
</dbReference>
<dbReference type="AlphaFoldDB" id="A0A9W7CZ75"/>
<dbReference type="EMBL" id="BSXT01001669">
    <property type="protein sequence ID" value="GMF44393.1"/>
    <property type="molecule type" value="Genomic_DNA"/>
</dbReference>
<organism evidence="2 3">
    <name type="scientific">Phytophthora fragariaefolia</name>
    <dbReference type="NCBI Taxonomy" id="1490495"/>
    <lineage>
        <taxon>Eukaryota</taxon>
        <taxon>Sar</taxon>
        <taxon>Stramenopiles</taxon>
        <taxon>Oomycota</taxon>
        <taxon>Peronosporomycetes</taxon>
        <taxon>Peronosporales</taxon>
        <taxon>Peronosporaceae</taxon>
        <taxon>Phytophthora</taxon>
    </lineage>
</organism>
<feature type="region of interest" description="Disordered" evidence="1">
    <location>
        <begin position="1"/>
        <end position="86"/>
    </location>
</feature>
<comment type="caution">
    <text evidence="2">The sequence shown here is derived from an EMBL/GenBank/DDBJ whole genome shotgun (WGS) entry which is preliminary data.</text>
</comment>
<evidence type="ECO:0000256" key="1">
    <source>
        <dbReference type="SAM" id="MobiDB-lite"/>
    </source>
</evidence>
<evidence type="ECO:0000313" key="3">
    <source>
        <dbReference type="Proteomes" id="UP001165121"/>
    </source>
</evidence>